<accession>A0A544QR38</accession>
<keyword evidence="2" id="KW-1185">Reference proteome</keyword>
<sequence>MIHQTAHRLERDGFHIVNPIDDPDGTIAYWLKRDDEDFVLVTKEYAYRGLASFMETVVQNAANAGITLIFYENDDESFTVFDADYYAATAKLSRGKSKTRDARWLELDLEAGVGLGDYVLRGKTPTTLAGGNEMLGDYQ</sequence>
<name>A0A544QR38_9EURY</name>
<proteinExistence type="predicted"/>
<reference evidence="1 2" key="1">
    <citation type="submission" date="2019-02" db="EMBL/GenBank/DDBJ databases">
        <title>Halonotius sp. a new haloqrchaeon isolated from saline water.</title>
        <authorList>
            <person name="Duran-Viseras A."/>
            <person name="Sanchez-Porro C."/>
            <person name="Ventosa A."/>
        </authorList>
    </citation>
    <scope>NUCLEOTIDE SEQUENCE [LARGE SCALE GENOMIC DNA]</scope>
    <source>
        <strain evidence="1 2">F9-27</strain>
    </source>
</reference>
<organism evidence="1 2">
    <name type="scientific">Halonotius roseus</name>
    <dbReference type="NCBI Taxonomy" id="2511997"/>
    <lineage>
        <taxon>Archaea</taxon>
        <taxon>Methanobacteriati</taxon>
        <taxon>Methanobacteriota</taxon>
        <taxon>Stenosarchaea group</taxon>
        <taxon>Halobacteria</taxon>
        <taxon>Halobacteriales</taxon>
        <taxon>Haloferacaceae</taxon>
        <taxon>Halonotius</taxon>
    </lineage>
</organism>
<gene>
    <name evidence="1" type="ORF">EWF95_02890</name>
</gene>
<protein>
    <submittedName>
        <fullName evidence="1">Uncharacterized protein</fullName>
    </submittedName>
</protein>
<comment type="caution">
    <text evidence="1">The sequence shown here is derived from an EMBL/GenBank/DDBJ whole genome shotgun (WGS) entry which is preliminary data.</text>
</comment>
<dbReference type="OrthoDB" id="384999at2157"/>
<dbReference type="RefSeq" id="WP_142442554.1">
    <property type="nucleotide sequence ID" value="NZ_SESI01000001.1"/>
</dbReference>
<dbReference type="EMBL" id="SESI01000001">
    <property type="protein sequence ID" value="TQQ81902.1"/>
    <property type="molecule type" value="Genomic_DNA"/>
</dbReference>
<dbReference type="AlphaFoldDB" id="A0A544QR38"/>
<dbReference type="Proteomes" id="UP000315385">
    <property type="component" value="Unassembled WGS sequence"/>
</dbReference>
<evidence type="ECO:0000313" key="1">
    <source>
        <dbReference type="EMBL" id="TQQ81902.1"/>
    </source>
</evidence>
<evidence type="ECO:0000313" key="2">
    <source>
        <dbReference type="Proteomes" id="UP000315385"/>
    </source>
</evidence>